<feature type="domain" description="Aminoacyl-transfer RNA synthetases class-II family profile" evidence="14">
    <location>
        <begin position="279"/>
        <end position="582"/>
    </location>
</feature>
<dbReference type="InterPro" id="IPR004364">
    <property type="entry name" value="Aa-tRNA-synt_II"/>
</dbReference>
<comment type="subcellular location">
    <subcellularLocation>
        <location evidence="1">Cytoplasm</location>
    </subcellularLocation>
</comment>
<organism evidence="15 16">
    <name type="scientific">Ramalina farinacea</name>
    <dbReference type="NCBI Taxonomy" id="258253"/>
    <lineage>
        <taxon>Eukaryota</taxon>
        <taxon>Fungi</taxon>
        <taxon>Dikarya</taxon>
        <taxon>Ascomycota</taxon>
        <taxon>Pezizomycotina</taxon>
        <taxon>Lecanoromycetes</taxon>
        <taxon>OSLEUM clade</taxon>
        <taxon>Lecanoromycetidae</taxon>
        <taxon>Lecanorales</taxon>
        <taxon>Lecanorineae</taxon>
        <taxon>Ramalinaceae</taxon>
        <taxon>Ramalina</taxon>
    </lineage>
</organism>
<dbReference type="GO" id="GO:0005524">
    <property type="term" value="F:ATP binding"/>
    <property type="evidence" value="ECO:0007669"/>
    <property type="project" value="UniProtKB-KW"/>
</dbReference>
<dbReference type="EMBL" id="JAPUFD010000018">
    <property type="protein sequence ID" value="MDI1492281.1"/>
    <property type="molecule type" value="Genomic_DNA"/>
</dbReference>
<evidence type="ECO:0000256" key="13">
    <source>
        <dbReference type="SAM" id="MobiDB-lite"/>
    </source>
</evidence>
<dbReference type="NCBIfam" id="TIGR00458">
    <property type="entry name" value="aspS_nondisc"/>
    <property type="match status" value="1"/>
</dbReference>
<evidence type="ECO:0000256" key="3">
    <source>
        <dbReference type="ARBA" id="ARBA00012841"/>
    </source>
</evidence>
<dbReference type="InterPro" id="IPR002312">
    <property type="entry name" value="Asp/Asn-tRNA-synth_IIb"/>
</dbReference>
<dbReference type="InterPro" id="IPR006195">
    <property type="entry name" value="aa-tRNA-synth_II"/>
</dbReference>
<feature type="compositionally biased region" description="Basic and acidic residues" evidence="13">
    <location>
        <begin position="82"/>
        <end position="99"/>
    </location>
</feature>
<dbReference type="NCBIfam" id="NF003483">
    <property type="entry name" value="PRK05159.1"/>
    <property type="match status" value="1"/>
</dbReference>
<evidence type="ECO:0000256" key="8">
    <source>
        <dbReference type="ARBA" id="ARBA00022840"/>
    </source>
</evidence>
<comment type="catalytic activity">
    <reaction evidence="12">
        <text>tRNA(Asp) + L-aspartate + ATP = L-aspartyl-tRNA(Asp) + AMP + diphosphate</text>
        <dbReference type="Rhea" id="RHEA:19649"/>
        <dbReference type="Rhea" id="RHEA-COMP:9660"/>
        <dbReference type="Rhea" id="RHEA-COMP:9678"/>
        <dbReference type="ChEBI" id="CHEBI:29991"/>
        <dbReference type="ChEBI" id="CHEBI:30616"/>
        <dbReference type="ChEBI" id="CHEBI:33019"/>
        <dbReference type="ChEBI" id="CHEBI:78442"/>
        <dbReference type="ChEBI" id="CHEBI:78516"/>
        <dbReference type="ChEBI" id="CHEBI:456215"/>
        <dbReference type="EC" id="6.1.1.12"/>
    </reaction>
</comment>
<keyword evidence="9" id="KW-0648">Protein biosynthesis</keyword>
<evidence type="ECO:0000256" key="5">
    <source>
        <dbReference type="ARBA" id="ARBA00022490"/>
    </source>
</evidence>
<evidence type="ECO:0000256" key="4">
    <source>
        <dbReference type="ARBA" id="ARBA00018853"/>
    </source>
</evidence>
<proteinExistence type="inferred from homology"/>
<keyword evidence="8" id="KW-0067">ATP-binding</keyword>
<dbReference type="PANTHER" id="PTHR43450:SF2">
    <property type="entry name" value="ASPARTATE--TRNA LIGASE"/>
    <property type="match status" value="1"/>
</dbReference>
<evidence type="ECO:0000313" key="15">
    <source>
        <dbReference type="EMBL" id="MDI1492281.1"/>
    </source>
</evidence>
<evidence type="ECO:0000256" key="6">
    <source>
        <dbReference type="ARBA" id="ARBA00022598"/>
    </source>
</evidence>
<dbReference type="SUPFAM" id="SSF50249">
    <property type="entry name" value="Nucleic acid-binding proteins"/>
    <property type="match status" value="1"/>
</dbReference>
<dbReference type="Gene3D" id="2.40.50.140">
    <property type="entry name" value="Nucleic acid-binding proteins"/>
    <property type="match status" value="1"/>
</dbReference>
<keyword evidence="10" id="KW-0030">Aminoacyl-tRNA synthetase</keyword>
<dbReference type="PRINTS" id="PR01042">
    <property type="entry name" value="TRNASYNTHASP"/>
</dbReference>
<evidence type="ECO:0000256" key="7">
    <source>
        <dbReference type="ARBA" id="ARBA00022741"/>
    </source>
</evidence>
<dbReference type="CDD" id="cd04320">
    <property type="entry name" value="AspRS_cyto_N"/>
    <property type="match status" value="1"/>
</dbReference>
<feature type="compositionally biased region" description="Polar residues" evidence="13">
    <location>
        <begin position="23"/>
        <end position="32"/>
    </location>
</feature>
<feature type="compositionally biased region" description="Polar residues" evidence="13">
    <location>
        <begin position="38"/>
        <end position="47"/>
    </location>
</feature>
<dbReference type="AlphaFoldDB" id="A0AA43QVW4"/>
<protein>
    <recommendedName>
        <fullName evidence="4">Aspartate--tRNA ligase, cytoplasmic</fullName>
        <ecNumber evidence="3">6.1.1.12</ecNumber>
    </recommendedName>
    <alternativeName>
        <fullName evidence="11">Aspartyl-tRNA synthetase</fullName>
    </alternativeName>
</protein>
<dbReference type="GO" id="GO:0006422">
    <property type="term" value="P:aspartyl-tRNA aminoacylation"/>
    <property type="evidence" value="ECO:0007669"/>
    <property type="project" value="InterPro"/>
</dbReference>
<comment type="similarity">
    <text evidence="2">Belongs to the class-II aminoacyl-tRNA synthetase family. Type 2 subfamily.</text>
</comment>
<evidence type="ECO:0000256" key="2">
    <source>
        <dbReference type="ARBA" id="ARBA00005312"/>
    </source>
</evidence>
<dbReference type="Pfam" id="PF09924">
    <property type="entry name" value="LPG_synthase_C"/>
    <property type="match status" value="1"/>
</dbReference>
<reference evidence="15" key="1">
    <citation type="journal article" date="2023" name="Genome Biol. Evol.">
        <title>First Whole Genome Sequence and Flow Cytometry Genome Size Data for the Lichen-Forming Fungus Ramalina farinacea (Ascomycota).</title>
        <authorList>
            <person name="Llewellyn T."/>
            <person name="Mian S."/>
            <person name="Hill R."/>
            <person name="Leitch I.J."/>
            <person name="Gaya E."/>
        </authorList>
    </citation>
    <scope>NUCLEOTIDE SEQUENCE</scope>
    <source>
        <strain evidence="15">LIQ254RAFAR</strain>
    </source>
</reference>
<dbReference type="PROSITE" id="PS50862">
    <property type="entry name" value="AA_TRNA_LIGASE_II"/>
    <property type="match status" value="1"/>
</dbReference>
<dbReference type="HAMAP" id="MF_02075">
    <property type="entry name" value="Asp_tRNA_synth_type2"/>
    <property type="match status" value="1"/>
</dbReference>
<dbReference type="FunFam" id="3.30.930.10:FF:000013">
    <property type="entry name" value="Aspartate--tRNA ligase, cytoplasmic"/>
    <property type="match status" value="1"/>
</dbReference>
<name>A0AA43QVW4_9LECA</name>
<dbReference type="InterPro" id="IPR004523">
    <property type="entry name" value="Asp-tRNA_synthase_2"/>
</dbReference>
<dbReference type="GO" id="GO:0017101">
    <property type="term" value="C:aminoacyl-tRNA synthetase multienzyme complex"/>
    <property type="evidence" value="ECO:0007669"/>
    <property type="project" value="TreeGrafter"/>
</dbReference>
<keyword evidence="7" id="KW-0547">Nucleotide-binding</keyword>
<dbReference type="GO" id="GO:0003723">
    <property type="term" value="F:RNA binding"/>
    <property type="evidence" value="ECO:0007669"/>
    <property type="project" value="TreeGrafter"/>
</dbReference>
<keyword evidence="16" id="KW-1185">Reference proteome</keyword>
<dbReference type="Gene3D" id="3.30.930.10">
    <property type="entry name" value="Bira Bifunctional Protein, Domain 2"/>
    <property type="match status" value="1"/>
</dbReference>
<dbReference type="PANTHER" id="PTHR43450">
    <property type="entry name" value="ASPARTYL-TRNA SYNTHETASE"/>
    <property type="match status" value="1"/>
</dbReference>
<dbReference type="GO" id="GO:0004815">
    <property type="term" value="F:aspartate-tRNA ligase activity"/>
    <property type="evidence" value="ECO:0007669"/>
    <property type="project" value="UniProtKB-EC"/>
</dbReference>
<dbReference type="FunFam" id="2.40.50.140:FF:000132">
    <property type="entry name" value="Aspartyl-tRNA synthetase, cytoplasmic"/>
    <property type="match status" value="1"/>
</dbReference>
<evidence type="ECO:0000256" key="1">
    <source>
        <dbReference type="ARBA" id="ARBA00004496"/>
    </source>
</evidence>
<keyword evidence="6 15" id="KW-0436">Ligase</keyword>
<evidence type="ECO:0000256" key="9">
    <source>
        <dbReference type="ARBA" id="ARBA00022917"/>
    </source>
</evidence>
<comment type="caution">
    <text evidence="15">The sequence shown here is derived from an EMBL/GenBank/DDBJ whole genome shotgun (WGS) entry which is preliminary data.</text>
</comment>
<feature type="region of interest" description="Disordered" evidence="13">
    <location>
        <begin position="1"/>
        <end position="99"/>
    </location>
</feature>
<evidence type="ECO:0000256" key="12">
    <source>
        <dbReference type="ARBA" id="ARBA00047904"/>
    </source>
</evidence>
<dbReference type="CDD" id="cd00776">
    <property type="entry name" value="AsxRS_core"/>
    <property type="match status" value="1"/>
</dbReference>
<gene>
    <name evidence="15" type="primary">DPS1</name>
    <name evidence="15" type="ORF">OHK93_003493</name>
</gene>
<dbReference type="GO" id="GO:0005829">
    <property type="term" value="C:cytosol"/>
    <property type="evidence" value="ECO:0007669"/>
    <property type="project" value="TreeGrafter"/>
</dbReference>
<feature type="region of interest" description="Disordered" evidence="13">
    <location>
        <begin position="584"/>
        <end position="619"/>
    </location>
</feature>
<dbReference type="EC" id="6.1.1.12" evidence="3"/>
<evidence type="ECO:0000259" key="14">
    <source>
        <dbReference type="PROSITE" id="PS50862"/>
    </source>
</evidence>
<dbReference type="SUPFAM" id="SSF55681">
    <property type="entry name" value="Class II aaRS and biotin synthetases"/>
    <property type="match status" value="1"/>
</dbReference>
<dbReference type="InterPro" id="IPR045864">
    <property type="entry name" value="aa-tRNA-synth_II/BPL/LPL"/>
</dbReference>
<dbReference type="InterPro" id="IPR024320">
    <property type="entry name" value="LPG_synthase_C"/>
</dbReference>
<dbReference type="Pfam" id="PF00152">
    <property type="entry name" value="tRNA-synt_2"/>
    <property type="match status" value="1"/>
</dbReference>
<evidence type="ECO:0000256" key="11">
    <source>
        <dbReference type="ARBA" id="ARBA00033155"/>
    </source>
</evidence>
<evidence type="ECO:0000313" key="16">
    <source>
        <dbReference type="Proteomes" id="UP001161017"/>
    </source>
</evidence>
<dbReference type="InterPro" id="IPR012340">
    <property type="entry name" value="NA-bd_OB-fold"/>
</dbReference>
<dbReference type="Proteomes" id="UP001161017">
    <property type="component" value="Unassembled WGS sequence"/>
</dbReference>
<keyword evidence="5" id="KW-0963">Cytoplasm</keyword>
<sequence>MPSLTGAFAKIRRVGTKGKHDALSQNSLATKSSEPKTLDSSSTSASELNVDGFPLSKKQTHKKTKRGENRERNAVAAQQKADAVRHREEADRLAEQEEPHEIRQRYGDLPLVQSTERTFEPRWQLRDISAIHVGKQIQFRARVHVTRNLSAKLAFFVFRQQLSTFQGVLQQQDGAITTHMVQWAERIPVGSIVLVKGTLQHPAKHDSIKGCTVHDAELMISDLHVIARRPEAVPFTVYEDEVSKDHEHDDEGHTAHITDRVRLHHRLLDLRTTTSKAIFRIQSGICNLFRSYLDSQGFIEIHTPKLQGGATESGASVFQLDYFGRPAFLAQSPQLAKQMCIAADFERVYEIGPVFRAENSNTHRHLTEYTGLDIEMSIEEHYHEALELIDHTLKHIFQGLYERFALELQTVKHHFPHEDLVWLKETPIIPFTQGVQMLIDSGWRDEDGNPPSPDEDLGTRDEIRLGQLVKEQYHTDYYVLDKFPASARPFYTMPDSKDKKFTNSFDIFVRGQEIISGGQRIHDAKMLEEQMDNMGVDPSSMQDYMDGFKYAAPPHAGAGVGLERILMLILNLGNIRLGSLFPRDPRSLPAQPPPPELRHLHGGTSPPPWGDDQPPDEANMQPLENLIANYGDSTNTSWTDDRYQIWRHPQNGAAISYVPTNGFAILPGDPLCEIHQYTNVAATFLKWLKKETRLKPIWVLVGHDMEETLGNKFGWKTLTCVAEERIDATKPGAEKDHGVARKVRHAENEGVKIKDIDEGRPVPDEIKQQCDVRIKEWLANRQGKQIHLSEITPWRDESHRRYFYAQDRDGRICAMVVLAQLAPRHGYQVKYSLDFAGAPSGTIEHITLHAIKAAKQSGTQILTFGSAATSELHAVHHLTGARVRMLQHTYESLAKQFKLTNKSEFRQKLGGEEDAVYVCYPPHGLGVKGSKAIVHFFESDH</sequence>
<evidence type="ECO:0000256" key="10">
    <source>
        <dbReference type="ARBA" id="ARBA00023146"/>
    </source>
</evidence>
<accession>A0AA43QVW4</accession>